<keyword evidence="3" id="KW-1185">Reference proteome</keyword>
<comment type="caution">
    <text evidence="2">The sequence shown here is derived from an EMBL/GenBank/DDBJ whole genome shotgun (WGS) entry which is preliminary data.</text>
</comment>
<dbReference type="EMBL" id="LILC01000032">
    <property type="protein sequence ID" value="KOO40735.1"/>
    <property type="molecule type" value="Genomic_DNA"/>
</dbReference>
<comment type="similarity">
    <text evidence="1">Belongs to the UPF0749 family.</text>
</comment>
<dbReference type="Pfam" id="PF05949">
    <property type="entry name" value="DUF881"/>
    <property type="match status" value="1"/>
</dbReference>
<dbReference type="STRING" id="284581.AMD01_20735"/>
<accession>A0A0M0KPJ7</accession>
<dbReference type="RefSeq" id="WP_053403369.1">
    <property type="nucleotide sequence ID" value="NZ_LILC01000032.1"/>
</dbReference>
<name>A0A0M0KPJ7_9BACI</name>
<organism evidence="2 3">
    <name type="scientific">Priestia koreensis</name>
    <dbReference type="NCBI Taxonomy" id="284581"/>
    <lineage>
        <taxon>Bacteria</taxon>
        <taxon>Bacillati</taxon>
        <taxon>Bacillota</taxon>
        <taxon>Bacilli</taxon>
        <taxon>Bacillales</taxon>
        <taxon>Bacillaceae</taxon>
        <taxon>Priestia</taxon>
    </lineage>
</organism>
<evidence type="ECO:0000313" key="2">
    <source>
        <dbReference type="EMBL" id="KOO40735.1"/>
    </source>
</evidence>
<evidence type="ECO:0008006" key="4">
    <source>
        <dbReference type="Google" id="ProtNLM"/>
    </source>
</evidence>
<gene>
    <name evidence="2" type="ORF">AMD01_20735</name>
</gene>
<dbReference type="Proteomes" id="UP000037558">
    <property type="component" value="Unassembled WGS sequence"/>
</dbReference>
<proteinExistence type="inferred from homology"/>
<dbReference type="OrthoDB" id="9776196at2"/>
<sequence>MKRVKRKGKNVVLSLILLVLGFMISYSYQFTKNETKGGGSDQQWKQEYRYRQMLIDQEERNRKLQRELFAKQEKVRKTEEGLAKKEQDLAKIVDDVKKYRMYTGKVGVKGKGIEVTLSDASYIPSEENVNHYIVHEGHVFKVINELLVSGASAIEINGQRISKNSYIMCNGPVITVDGNQFPAPFVISATGDPDVLDTALNLAGGVKDQLVKDNIVVKMAKKSEIVMTPLINAREQQTFSK</sequence>
<protein>
    <recommendedName>
        <fullName evidence="4">DUF881 domain-containing protein</fullName>
    </recommendedName>
</protein>
<dbReference type="Gene3D" id="3.30.70.1880">
    <property type="entry name" value="Protein of unknown function DUF881"/>
    <property type="match status" value="1"/>
</dbReference>
<dbReference type="PATRIC" id="fig|284581.3.peg.1475"/>
<dbReference type="PANTHER" id="PTHR37313">
    <property type="entry name" value="UPF0749 PROTEIN RV1825"/>
    <property type="match status" value="1"/>
</dbReference>
<dbReference type="PANTHER" id="PTHR37313:SF2">
    <property type="entry name" value="UPF0749 PROTEIN YLXX"/>
    <property type="match status" value="1"/>
</dbReference>
<evidence type="ECO:0000256" key="1">
    <source>
        <dbReference type="ARBA" id="ARBA00009108"/>
    </source>
</evidence>
<evidence type="ECO:0000313" key="3">
    <source>
        <dbReference type="Proteomes" id="UP000037558"/>
    </source>
</evidence>
<reference evidence="3" key="1">
    <citation type="submission" date="2015-08" db="EMBL/GenBank/DDBJ databases">
        <title>Fjat-14210 dsm16467.</title>
        <authorList>
            <person name="Liu B."/>
            <person name="Wang J."/>
            <person name="Zhu Y."/>
            <person name="Liu G."/>
            <person name="Chen Q."/>
            <person name="Chen Z."/>
            <person name="Lan J."/>
            <person name="Che J."/>
            <person name="Ge C."/>
            <person name="Shi H."/>
            <person name="Pan Z."/>
            <person name="Liu X."/>
        </authorList>
    </citation>
    <scope>NUCLEOTIDE SEQUENCE [LARGE SCALE GENOMIC DNA]</scope>
    <source>
        <strain evidence="3">DSM 16467</strain>
    </source>
</reference>
<dbReference type="AlphaFoldDB" id="A0A0M0KPJ7"/>
<dbReference type="InterPro" id="IPR010273">
    <property type="entry name" value="DUF881"/>
</dbReference>